<comment type="caution">
    <text evidence="1">The sequence shown here is derived from an EMBL/GenBank/DDBJ whole genome shotgun (WGS) entry which is preliminary data.</text>
</comment>
<organism evidence="1 2">
    <name type="scientific">Lucilia cuprina</name>
    <name type="common">Green bottle fly</name>
    <name type="synonym">Australian sheep blowfly</name>
    <dbReference type="NCBI Taxonomy" id="7375"/>
    <lineage>
        <taxon>Eukaryota</taxon>
        <taxon>Metazoa</taxon>
        <taxon>Ecdysozoa</taxon>
        <taxon>Arthropoda</taxon>
        <taxon>Hexapoda</taxon>
        <taxon>Insecta</taxon>
        <taxon>Pterygota</taxon>
        <taxon>Neoptera</taxon>
        <taxon>Endopterygota</taxon>
        <taxon>Diptera</taxon>
        <taxon>Brachycera</taxon>
        <taxon>Muscomorpha</taxon>
        <taxon>Oestroidea</taxon>
        <taxon>Calliphoridae</taxon>
        <taxon>Luciliinae</taxon>
        <taxon>Lucilia</taxon>
    </lineage>
</organism>
<dbReference type="EMBL" id="JRES01001141">
    <property type="protein sequence ID" value="KNC25207.1"/>
    <property type="molecule type" value="Genomic_DNA"/>
</dbReference>
<protein>
    <submittedName>
        <fullName evidence="1">Uncharacterized protein</fullName>
    </submittedName>
</protein>
<dbReference type="Proteomes" id="UP000037069">
    <property type="component" value="Unassembled WGS sequence"/>
</dbReference>
<gene>
    <name evidence="1" type="ORF">FF38_11193</name>
</gene>
<name>A0A0L0BYT3_LUCCU</name>
<accession>A0A0L0BYT3</accession>
<evidence type="ECO:0000313" key="2">
    <source>
        <dbReference type="Proteomes" id="UP000037069"/>
    </source>
</evidence>
<reference evidence="1 2" key="1">
    <citation type="journal article" date="2015" name="Nat. Commun.">
        <title>Lucilia cuprina genome unlocks parasitic fly biology to underpin future interventions.</title>
        <authorList>
            <person name="Anstead C.A."/>
            <person name="Korhonen P.K."/>
            <person name="Young N.D."/>
            <person name="Hall R.S."/>
            <person name="Jex A.R."/>
            <person name="Murali S.C."/>
            <person name="Hughes D.S."/>
            <person name="Lee S.F."/>
            <person name="Perry T."/>
            <person name="Stroehlein A.J."/>
            <person name="Ansell B.R."/>
            <person name="Breugelmans B."/>
            <person name="Hofmann A."/>
            <person name="Qu J."/>
            <person name="Dugan S."/>
            <person name="Lee S.L."/>
            <person name="Chao H."/>
            <person name="Dinh H."/>
            <person name="Han Y."/>
            <person name="Doddapaneni H.V."/>
            <person name="Worley K.C."/>
            <person name="Muzny D.M."/>
            <person name="Ioannidis P."/>
            <person name="Waterhouse R.M."/>
            <person name="Zdobnov E.M."/>
            <person name="James P.J."/>
            <person name="Bagnall N.H."/>
            <person name="Kotze A.C."/>
            <person name="Gibbs R.A."/>
            <person name="Richards S."/>
            <person name="Batterham P."/>
            <person name="Gasser R.B."/>
        </authorList>
    </citation>
    <scope>NUCLEOTIDE SEQUENCE [LARGE SCALE GENOMIC DNA]</scope>
    <source>
        <strain evidence="1 2">LS</strain>
        <tissue evidence="1">Full body</tissue>
    </source>
</reference>
<sequence>MPLPHGDEHLLHSDVNHKVLHFLDSQGLDNDGVSEVVSIPSPLPSVAILENSVLSASSPEPSTVVRGVSVEISSSVVSTEGVLSLNIRSSVINDDIVDSSSKSIPSEVFKSSLILSVTYFMLSSSSSSQSSSYSSSVTCLSVLSTGMTSSSVQA</sequence>
<keyword evidence="2" id="KW-1185">Reference proteome</keyword>
<evidence type="ECO:0000313" key="1">
    <source>
        <dbReference type="EMBL" id="KNC25207.1"/>
    </source>
</evidence>
<dbReference type="AlphaFoldDB" id="A0A0L0BYT3"/>
<proteinExistence type="predicted"/>